<dbReference type="OrthoDB" id="4839012at2759"/>
<dbReference type="VEuPathDB" id="FungiDB:GLRG_06969"/>
<dbReference type="RefSeq" id="XP_008095700.1">
    <property type="nucleotide sequence ID" value="XM_008097509.1"/>
</dbReference>
<name>E3QLE2_COLGM</name>
<dbReference type="Proteomes" id="UP000008782">
    <property type="component" value="Unassembled WGS sequence"/>
</dbReference>
<evidence type="ECO:0000313" key="2">
    <source>
        <dbReference type="Proteomes" id="UP000008782"/>
    </source>
</evidence>
<dbReference type="EMBL" id="GG697356">
    <property type="protein sequence ID" value="EFQ31680.1"/>
    <property type="molecule type" value="Genomic_DNA"/>
</dbReference>
<organism evidence="2">
    <name type="scientific">Colletotrichum graminicola (strain M1.001 / M2 / FGSC 10212)</name>
    <name type="common">Maize anthracnose fungus</name>
    <name type="synonym">Glomerella graminicola</name>
    <dbReference type="NCBI Taxonomy" id="645133"/>
    <lineage>
        <taxon>Eukaryota</taxon>
        <taxon>Fungi</taxon>
        <taxon>Dikarya</taxon>
        <taxon>Ascomycota</taxon>
        <taxon>Pezizomycotina</taxon>
        <taxon>Sordariomycetes</taxon>
        <taxon>Hypocreomycetidae</taxon>
        <taxon>Glomerellales</taxon>
        <taxon>Glomerellaceae</taxon>
        <taxon>Colletotrichum</taxon>
        <taxon>Colletotrichum graminicola species complex</taxon>
    </lineage>
</organism>
<protein>
    <submittedName>
        <fullName evidence="1">Uncharacterized protein</fullName>
    </submittedName>
</protein>
<dbReference type="HOGENOM" id="CLU_081362_0_0_1"/>
<dbReference type="AlphaFoldDB" id="E3QLE2"/>
<reference evidence="2" key="1">
    <citation type="journal article" date="2012" name="Nat. Genet.">
        <title>Lifestyle transitions in plant pathogenic Colletotrichum fungi deciphered by genome and transcriptome analyses.</title>
        <authorList>
            <person name="O'Connell R.J."/>
            <person name="Thon M.R."/>
            <person name="Hacquard S."/>
            <person name="Amyotte S.G."/>
            <person name="Kleemann J."/>
            <person name="Torres M.F."/>
            <person name="Damm U."/>
            <person name="Buiate E.A."/>
            <person name="Epstein L."/>
            <person name="Alkan N."/>
            <person name="Altmueller J."/>
            <person name="Alvarado-Balderrama L."/>
            <person name="Bauser C.A."/>
            <person name="Becker C."/>
            <person name="Birren B.W."/>
            <person name="Chen Z."/>
            <person name="Choi J."/>
            <person name="Crouch J.A."/>
            <person name="Duvick J.P."/>
            <person name="Farman M.A."/>
            <person name="Gan P."/>
            <person name="Heiman D."/>
            <person name="Henrissat B."/>
            <person name="Howard R.J."/>
            <person name="Kabbage M."/>
            <person name="Koch C."/>
            <person name="Kracher B."/>
            <person name="Kubo Y."/>
            <person name="Law A.D."/>
            <person name="Lebrun M.-H."/>
            <person name="Lee Y.-H."/>
            <person name="Miyara I."/>
            <person name="Moore N."/>
            <person name="Neumann U."/>
            <person name="Nordstroem K."/>
            <person name="Panaccione D.G."/>
            <person name="Panstruga R."/>
            <person name="Place M."/>
            <person name="Proctor R.H."/>
            <person name="Prusky D."/>
            <person name="Rech G."/>
            <person name="Reinhardt R."/>
            <person name="Rollins J.A."/>
            <person name="Rounsley S."/>
            <person name="Schardl C.L."/>
            <person name="Schwartz D.C."/>
            <person name="Shenoy N."/>
            <person name="Shirasu K."/>
            <person name="Sikhakolli U.R."/>
            <person name="Stueber K."/>
            <person name="Sukno S.A."/>
            <person name="Sweigard J.A."/>
            <person name="Takano Y."/>
            <person name="Takahara H."/>
            <person name="Trail F."/>
            <person name="van der Does H.C."/>
            <person name="Voll L.M."/>
            <person name="Will I."/>
            <person name="Young S."/>
            <person name="Zeng Q."/>
            <person name="Zhang J."/>
            <person name="Zhou S."/>
            <person name="Dickman M.B."/>
            <person name="Schulze-Lefert P."/>
            <person name="Ver Loren van Themaat E."/>
            <person name="Ma L.-J."/>
            <person name="Vaillancourt L.J."/>
        </authorList>
    </citation>
    <scope>NUCLEOTIDE SEQUENCE [LARGE SCALE GENOMIC DNA]</scope>
    <source>
        <strain evidence="2">M1.001 / M2 / FGSC 10212</strain>
    </source>
</reference>
<evidence type="ECO:0000313" key="1">
    <source>
        <dbReference type="EMBL" id="EFQ31680.1"/>
    </source>
</evidence>
<keyword evidence="2" id="KW-1185">Reference proteome</keyword>
<dbReference type="GeneID" id="24412334"/>
<sequence length="270" mass="30755">MKLSLLFESFLIDQQNPEADRKIGYQCNKWKNNACIGSWVPCRGKEGRSQCNFNDFQLFLDNTKPGMETLQAAYRPDDSLDNRQTAVNCIWAWRDQDKAPYNFRGHKAFRNGLNDHNDFIRNIGQISNDNYNKPAVRAAAGDAAFSRVDDTLTKITQARVADHGRYLITAAQNGLPGVTIVEKDMGASPFYRPSWTPPPVAEPDTPQWKTVDWEATIKNSADPAATRTQVRGWLDSFYRGPTANSHAKDHWQVLRSYKTNKDRTNRCRKP</sequence>
<proteinExistence type="predicted"/>
<gene>
    <name evidence="1" type="ORF">GLRG_06969</name>
</gene>
<accession>E3QLE2</accession>